<keyword evidence="9" id="KW-0227">DNA damage</keyword>
<feature type="compositionally biased region" description="Basic and acidic residues" evidence="20">
    <location>
        <begin position="1275"/>
        <end position="1297"/>
    </location>
</feature>
<keyword evidence="23" id="KW-1185">Reference proteome</keyword>
<feature type="coiled-coil region" evidence="19">
    <location>
        <begin position="964"/>
        <end position="991"/>
    </location>
</feature>
<evidence type="ECO:0000256" key="1">
    <source>
        <dbReference type="ARBA" id="ARBA00001947"/>
    </source>
</evidence>
<evidence type="ECO:0000256" key="10">
    <source>
        <dbReference type="ARBA" id="ARBA00022801"/>
    </source>
</evidence>
<keyword evidence="7" id="KW-0479">Metal-binding</keyword>
<dbReference type="GO" id="GO:0005524">
    <property type="term" value="F:ATP binding"/>
    <property type="evidence" value="ECO:0007669"/>
    <property type="project" value="UniProtKB-KW"/>
</dbReference>
<feature type="coiled-coil region" evidence="19">
    <location>
        <begin position="400"/>
        <end position="427"/>
    </location>
</feature>
<feature type="region of interest" description="Disordered" evidence="20">
    <location>
        <begin position="1273"/>
        <end position="1297"/>
    </location>
</feature>
<dbReference type="PANTHER" id="PTHR18867">
    <property type="entry name" value="RAD50"/>
    <property type="match status" value="1"/>
</dbReference>
<keyword evidence="15" id="KW-0234">DNA repair</keyword>
<evidence type="ECO:0000256" key="4">
    <source>
        <dbReference type="ARBA" id="ARBA00009439"/>
    </source>
</evidence>
<comment type="cofactor">
    <cofactor evidence="1">
        <name>Zn(2+)</name>
        <dbReference type="ChEBI" id="CHEBI:29105"/>
    </cofactor>
</comment>
<evidence type="ECO:0000313" key="22">
    <source>
        <dbReference type="EMBL" id="RKO89682.1"/>
    </source>
</evidence>
<feature type="non-terminal residue" evidence="22">
    <location>
        <position position="1"/>
    </location>
</feature>
<keyword evidence="16" id="KW-0539">Nucleus</keyword>
<evidence type="ECO:0000256" key="7">
    <source>
        <dbReference type="ARBA" id="ARBA00022723"/>
    </source>
</evidence>
<keyword evidence="10" id="KW-0378">Hydrolase</keyword>
<feature type="domain" description="Zinc-hook" evidence="21">
    <location>
        <begin position="507"/>
        <end position="549"/>
    </location>
</feature>
<dbReference type="GO" id="GO:0003691">
    <property type="term" value="F:double-stranded telomeric DNA binding"/>
    <property type="evidence" value="ECO:0007669"/>
    <property type="project" value="TreeGrafter"/>
</dbReference>
<dbReference type="FunFam" id="3.40.50.300:FF:000593">
    <property type="entry name" value="DNA repair protein RAD50"/>
    <property type="match status" value="1"/>
</dbReference>
<evidence type="ECO:0000256" key="8">
    <source>
        <dbReference type="ARBA" id="ARBA00022741"/>
    </source>
</evidence>
<feature type="coiled-coil region" evidence="19">
    <location>
        <begin position="551"/>
        <end position="654"/>
    </location>
</feature>
<comment type="similarity">
    <text evidence="4">Belongs to the SMC family. RAD50 subfamily.</text>
</comment>
<feature type="coiled-coil region" evidence="19">
    <location>
        <begin position="698"/>
        <end position="845"/>
    </location>
</feature>
<protein>
    <recommendedName>
        <fullName evidence="5">DNA repair protein RAD50</fullName>
    </recommendedName>
</protein>
<sequence length="1297" mass="148640">YTKALENIKTLRKSHTSELNGHRATLDTLKKEKDTAAEMRDRLAETKDALGAAQARIDLLDSGEVEDVLHKMNNLMEQNREVSHLQNKIETIKARRDGLTRGIEELKQELVIFEESDEELKRLRDTYAAQVEAKAGEQADLDRRMATIESDMELVSDELSASLTELGALRSAAERHEQRVQDRESLVRSLSQKYLYQGFEGKKIGPDAVVRFKRKLQANIDDKSGSIAAMKMSMKEREGELQSEIQKLKSNLASLEEAKRMTRKQQDSNRQRMAQAMQRIQGMKLSQVEVDELETRITEETLEVKAATDGFSLADSEAKLRRLAQEVQDLEHRLTSGSAELSTLTMQSSDFARLGIMKGERERKKELIKKTMAAAEKDFNSFLGHVPPLASMEKEVGALLRAKEKELRNTEDRYAEKSRDLASIQAKLGMSSHILDVKTAALEGEDTMLVWNHPSLTSFPLQKNAERMDRIRPVIGDGDFATERQLAEDAMLAKKDAGITMISLVKMYERFIENFKEKDWCPLCHRGFQPPEDQDFLEKLHRKIAKAPESMRQQEDAMAQLEARVQQLRDLQTTWDDAERLRSTEIPEIRERLAEYEEDAKAIKEDCEGLDSTLSVVKLELQSVQGLHGQVDGIVRIDRELRSIEDEIARLELNLSGSGSTRTLEEVQREQETLQTQCNFDVRLAFLSLISKTIRREMDRVNAESRSKQNEIQARERRLRATQDKLQSLRLKLQERSQLEKSLEEMKADGITYSKEIESCDSRILEIDPKIRALEADLNDYRQEMTQKEAEYMREVAGLQQSMSRLNDIETEIERYVAKSGESQLTETEAHVKALQVRIGELEASKTATAARAQEIRTAHSEVETLRRRIDENMRLRRMFAETEELETKLANFRAQLGGFDQESINTRYNKLKRKHEGLVAERAGLVGESKQMAEQVRQTEHLLDKYADVDEQFRKQLIQLKTSEMANNDLEKYSKALEMWMEEINKIIRELWVNTYRGSDIDTIEIRSDNENVKGNRTYNYRNPAIMNPVPVFQVVMIKGNTTLDMRGRCSAGQKVITSLIVRLALAETFCINCGILALDEPTTNLDRANIESLAESLANIIKTRRHQKNFQLIIITHDEEFMQLLGKSEYADYYWRVAKDEGGHSFITRHTIQADDMIEPNFREEDSQLPSPFPHLFHTLFSECNTLVTTKAYFAGEDSFGENARRYSLEEGAKEFGLRNWGGASVNHPLPLETTSSPTLGLEITTQRPHHLRAHSPSTDIAFLFVTSEEGDKEGPTYESNTRRFRETLKPRKDQ</sequence>
<dbReference type="GO" id="GO:0000722">
    <property type="term" value="P:telomere maintenance via recombination"/>
    <property type="evidence" value="ECO:0007669"/>
    <property type="project" value="TreeGrafter"/>
</dbReference>
<evidence type="ECO:0000256" key="12">
    <source>
        <dbReference type="ARBA" id="ARBA00022840"/>
    </source>
</evidence>
<dbReference type="Pfam" id="PF04423">
    <property type="entry name" value="Rad50_zn_hook"/>
    <property type="match status" value="1"/>
</dbReference>
<keyword evidence="8" id="KW-0547">Nucleotide-binding</keyword>
<evidence type="ECO:0000256" key="15">
    <source>
        <dbReference type="ARBA" id="ARBA00023204"/>
    </source>
</evidence>
<dbReference type="SUPFAM" id="SSF75712">
    <property type="entry name" value="Rad50 coiled-coil Zn hook"/>
    <property type="match status" value="1"/>
</dbReference>
<keyword evidence="11" id="KW-0862">Zinc</keyword>
<keyword evidence="14 19" id="KW-0175">Coiled coil</keyword>
<evidence type="ECO:0000256" key="13">
    <source>
        <dbReference type="ARBA" id="ARBA00022842"/>
    </source>
</evidence>
<dbReference type="EMBL" id="KZ995949">
    <property type="protein sequence ID" value="RKO89682.1"/>
    <property type="molecule type" value="Genomic_DNA"/>
</dbReference>
<comment type="catalytic activity">
    <reaction evidence="18">
        <text>ATP + H2O = ADP + phosphate + H(+)</text>
        <dbReference type="Rhea" id="RHEA:13065"/>
        <dbReference type="ChEBI" id="CHEBI:15377"/>
        <dbReference type="ChEBI" id="CHEBI:15378"/>
        <dbReference type="ChEBI" id="CHEBI:30616"/>
        <dbReference type="ChEBI" id="CHEBI:43474"/>
        <dbReference type="ChEBI" id="CHEBI:456216"/>
    </reaction>
</comment>
<keyword evidence="12" id="KW-0067">ATP-binding</keyword>
<dbReference type="GO" id="GO:0046872">
    <property type="term" value="F:metal ion binding"/>
    <property type="evidence" value="ECO:0007669"/>
    <property type="project" value="UniProtKB-KW"/>
</dbReference>
<dbReference type="Proteomes" id="UP000269721">
    <property type="component" value="Unassembled WGS sequence"/>
</dbReference>
<reference evidence="23" key="1">
    <citation type="journal article" date="2018" name="Nat. Microbiol.">
        <title>Leveraging single-cell genomics to expand the fungal tree of life.</title>
        <authorList>
            <person name="Ahrendt S.R."/>
            <person name="Quandt C.A."/>
            <person name="Ciobanu D."/>
            <person name="Clum A."/>
            <person name="Salamov A."/>
            <person name="Andreopoulos B."/>
            <person name="Cheng J.F."/>
            <person name="Woyke T."/>
            <person name="Pelin A."/>
            <person name="Henrissat B."/>
            <person name="Reynolds N.K."/>
            <person name="Benny G.L."/>
            <person name="Smith M.E."/>
            <person name="James T.Y."/>
            <person name="Grigoriev I.V."/>
        </authorList>
    </citation>
    <scope>NUCLEOTIDE SEQUENCE [LARGE SCALE GENOMIC DNA]</scope>
</reference>
<evidence type="ECO:0000256" key="6">
    <source>
        <dbReference type="ARBA" id="ARBA00022454"/>
    </source>
</evidence>
<evidence type="ECO:0000256" key="9">
    <source>
        <dbReference type="ARBA" id="ARBA00022763"/>
    </source>
</evidence>
<evidence type="ECO:0000256" key="2">
    <source>
        <dbReference type="ARBA" id="ARBA00004123"/>
    </source>
</evidence>
<organism evidence="22 23">
    <name type="scientific">Blyttiomyces helicus</name>
    <dbReference type="NCBI Taxonomy" id="388810"/>
    <lineage>
        <taxon>Eukaryota</taxon>
        <taxon>Fungi</taxon>
        <taxon>Fungi incertae sedis</taxon>
        <taxon>Chytridiomycota</taxon>
        <taxon>Chytridiomycota incertae sedis</taxon>
        <taxon>Chytridiomycetes</taxon>
        <taxon>Chytridiomycetes incertae sedis</taxon>
        <taxon>Blyttiomyces</taxon>
    </lineage>
</organism>
<dbReference type="GO" id="GO:0006302">
    <property type="term" value="P:double-strand break repair"/>
    <property type="evidence" value="ECO:0007669"/>
    <property type="project" value="TreeGrafter"/>
</dbReference>
<evidence type="ECO:0000313" key="23">
    <source>
        <dbReference type="Proteomes" id="UP000269721"/>
    </source>
</evidence>
<evidence type="ECO:0000256" key="17">
    <source>
        <dbReference type="ARBA" id="ARBA00023254"/>
    </source>
</evidence>
<dbReference type="GO" id="GO:0051880">
    <property type="term" value="F:G-quadruplex DNA binding"/>
    <property type="evidence" value="ECO:0007669"/>
    <property type="project" value="TreeGrafter"/>
</dbReference>
<accession>A0A4P9WBP6</accession>
<evidence type="ECO:0000256" key="5">
    <source>
        <dbReference type="ARBA" id="ARBA00017893"/>
    </source>
</evidence>
<name>A0A4P9WBP6_9FUNG</name>
<dbReference type="GO" id="GO:0016787">
    <property type="term" value="F:hydrolase activity"/>
    <property type="evidence" value="ECO:0007669"/>
    <property type="project" value="UniProtKB-KW"/>
</dbReference>
<evidence type="ECO:0000256" key="3">
    <source>
        <dbReference type="ARBA" id="ARBA00004286"/>
    </source>
</evidence>
<feature type="coiled-coil region" evidence="19">
    <location>
        <begin position="12"/>
        <end position="123"/>
    </location>
</feature>
<dbReference type="InterPro" id="IPR027417">
    <property type="entry name" value="P-loop_NTPase"/>
</dbReference>
<keyword evidence="13" id="KW-0460">Magnesium</keyword>
<dbReference type="Gene3D" id="3.40.50.300">
    <property type="entry name" value="P-loop containing nucleotide triphosphate hydrolases"/>
    <property type="match status" value="1"/>
</dbReference>
<dbReference type="SUPFAM" id="SSF52540">
    <property type="entry name" value="P-loop containing nucleoside triphosphate hydrolases"/>
    <property type="match status" value="1"/>
</dbReference>
<gene>
    <name evidence="22" type="ORF">BDK51DRAFT_32956</name>
</gene>
<dbReference type="GO" id="GO:0007004">
    <property type="term" value="P:telomere maintenance via telomerase"/>
    <property type="evidence" value="ECO:0007669"/>
    <property type="project" value="TreeGrafter"/>
</dbReference>
<dbReference type="PANTHER" id="PTHR18867:SF12">
    <property type="entry name" value="DNA REPAIR PROTEIN RAD50"/>
    <property type="match status" value="1"/>
</dbReference>
<dbReference type="GO" id="GO:0070192">
    <property type="term" value="P:chromosome organization involved in meiotic cell cycle"/>
    <property type="evidence" value="ECO:0007669"/>
    <property type="project" value="TreeGrafter"/>
</dbReference>
<keyword evidence="17" id="KW-0469">Meiosis</keyword>
<evidence type="ECO:0000256" key="11">
    <source>
        <dbReference type="ARBA" id="ARBA00022833"/>
    </source>
</evidence>
<dbReference type="GO" id="GO:0000794">
    <property type="term" value="C:condensed nuclear chromosome"/>
    <property type="evidence" value="ECO:0007669"/>
    <property type="project" value="TreeGrafter"/>
</dbReference>
<feature type="coiled-coil region" evidence="19">
    <location>
        <begin position="231"/>
        <end position="340"/>
    </location>
</feature>
<dbReference type="GO" id="GO:0043047">
    <property type="term" value="F:single-stranded telomeric DNA binding"/>
    <property type="evidence" value="ECO:0007669"/>
    <property type="project" value="TreeGrafter"/>
</dbReference>
<dbReference type="OrthoDB" id="18797at2759"/>
<evidence type="ECO:0000256" key="14">
    <source>
        <dbReference type="ARBA" id="ARBA00023054"/>
    </source>
</evidence>
<keyword evidence="6" id="KW-0158">Chromosome</keyword>
<dbReference type="InterPro" id="IPR013134">
    <property type="entry name" value="Zn_hook_RAD50"/>
</dbReference>
<evidence type="ECO:0000256" key="18">
    <source>
        <dbReference type="ARBA" id="ARBA00049360"/>
    </source>
</evidence>
<evidence type="ECO:0000256" key="16">
    <source>
        <dbReference type="ARBA" id="ARBA00023242"/>
    </source>
</evidence>
<proteinExistence type="inferred from homology"/>
<evidence type="ECO:0000256" key="19">
    <source>
        <dbReference type="SAM" id="Coils"/>
    </source>
</evidence>
<comment type="subcellular location">
    <subcellularLocation>
        <location evidence="3">Chromosome</location>
    </subcellularLocation>
    <subcellularLocation>
        <location evidence="2">Nucleus</location>
    </subcellularLocation>
</comment>
<dbReference type="GO" id="GO:0030870">
    <property type="term" value="C:Mre11 complex"/>
    <property type="evidence" value="ECO:0007669"/>
    <property type="project" value="TreeGrafter"/>
</dbReference>
<evidence type="ECO:0000259" key="21">
    <source>
        <dbReference type="Pfam" id="PF04423"/>
    </source>
</evidence>
<evidence type="ECO:0000256" key="20">
    <source>
        <dbReference type="SAM" id="MobiDB-lite"/>
    </source>
</evidence>